<evidence type="ECO:0000313" key="2">
    <source>
        <dbReference type="Proteomes" id="UP000717835"/>
    </source>
</evidence>
<evidence type="ECO:0000313" key="1">
    <source>
        <dbReference type="EMBL" id="HJF91932.1"/>
    </source>
</evidence>
<organism evidence="1 2">
    <name type="scientific">Mediterranea massiliensis</name>
    <dbReference type="NCBI Taxonomy" id="1841865"/>
    <lineage>
        <taxon>Bacteria</taxon>
        <taxon>Pseudomonadati</taxon>
        <taxon>Bacteroidota</taxon>
        <taxon>Bacteroidia</taxon>
        <taxon>Bacteroidales</taxon>
        <taxon>Bacteroidaceae</taxon>
        <taxon>Mediterranea</taxon>
    </lineage>
</organism>
<sequence length="212" mass="24356">MEMFPLAIRIEACFNGGWGSKFFLVKNSLRYVPVDFICILRHNFSILLVMRNLWIVLGMLLAISMQAQTGIMTWKEQMEYVKQQNSSDSLGVVCTGYCYKGKIENEENKNELLERLFADSAMVVHYYSGYLYEIVPLKNLKQGPQGQTIEKNLAELKSELQNIIVPEMVVIEIEWKFKGKKFTSEAIAWPKGSIVYDNIGTFVLGRTDKVEM</sequence>
<gene>
    <name evidence="1" type="ORF">K8W02_06060</name>
</gene>
<protein>
    <submittedName>
        <fullName evidence="1">Uncharacterized protein</fullName>
    </submittedName>
</protein>
<dbReference type="RefSeq" id="WP_276827398.1">
    <property type="nucleotide sequence ID" value="NZ_DYVX01000050.1"/>
</dbReference>
<reference evidence="1" key="1">
    <citation type="journal article" date="2021" name="PeerJ">
        <title>Extensive microbial diversity within the chicken gut microbiome revealed by metagenomics and culture.</title>
        <authorList>
            <person name="Gilroy R."/>
            <person name="Ravi A."/>
            <person name="Getino M."/>
            <person name="Pursley I."/>
            <person name="Horton D.L."/>
            <person name="Alikhan N.F."/>
            <person name="Baker D."/>
            <person name="Gharbi K."/>
            <person name="Hall N."/>
            <person name="Watson M."/>
            <person name="Adriaenssens E.M."/>
            <person name="Foster-Nyarko E."/>
            <person name="Jarju S."/>
            <person name="Secka A."/>
            <person name="Antonio M."/>
            <person name="Oren A."/>
            <person name="Chaudhuri R.R."/>
            <person name="La Ragione R."/>
            <person name="Hildebrand F."/>
            <person name="Pallen M.J."/>
        </authorList>
    </citation>
    <scope>NUCLEOTIDE SEQUENCE</scope>
    <source>
        <strain evidence="1">CHK55-1828</strain>
    </source>
</reference>
<dbReference type="Proteomes" id="UP000717835">
    <property type="component" value="Unassembled WGS sequence"/>
</dbReference>
<dbReference type="AlphaFoldDB" id="A0A921LDT2"/>
<comment type="caution">
    <text evidence="1">The sequence shown here is derived from an EMBL/GenBank/DDBJ whole genome shotgun (WGS) entry which is preliminary data.</text>
</comment>
<name>A0A921LDT2_9BACT</name>
<accession>A0A921LDT2</accession>
<reference evidence="1" key="2">
    <citation type="submission" date="2021-09" db="EMBL/GenBank/DDBJ databases">
        <authorList>
            <person name="Gilroy R."/>
        </authorList>
    </citation>
    <scope>NUCLEOTIDE SEQUENCE</scope>
    <source>
        <strain evidence="1">CHK55-1828</strain>
    </source>
</reference>
<dbReference type="EMBL" id="DYVX01000050">
    <property type="protein sequence ID" value="HJF91932.1"/>
    <property type="molecule type" value="Genomic_DNA"/>
</dbReference>
<proteinExistence type="predicted"/>